<name>A0A0F9BE10_9ZZZZ</name>
<accession>A0A0F9BE10</accession>
<dbReference type="InterPro" id="IPR001509">
    <property type="entry name" value="Epimerase_deHydtase"/>
</dbReference>
<dbReference type="Pfam" id="PF01370">
    <property type="entry name" value="Epimerase"/>
    <property type="match status" value="1"/>
</dbReference>
<evidence type="ECO:0000313" key="2">
    <source>
        <dbReference type="EMBL" id="KKL20179.1"/>
    </source>
</evidence>
<dbReference type="Gene3D" id="3.40.50.720">
    <property type="entry name" value="NAD(P)-binding Rossmann-like Domain"/>
    <property type="match status" value="1"/>
</dbReference>
<dbReference type="InterPro" id="IPR036291">
    <property type="entry name" value="NAD(P)-bd_dom_sf"/>
</dbReference>
<protein>
    <recommendedName>
        <fullName evidence="1">NAD-dependent epimerase/dehydratase domain-containing protein</fullName>
    </recommendedName>
</protein>
<feature type="domain" description="NAD-dependent epimerase/dehydratase" evidence="1">
    <location>
        <begin position="4"/>
        <end position="221"/>
    </location>
</feature>
<gene>
    <name evidence="2" type="ORF">LCGC14_2458060</name>
</gene>
<evidence type="ECO:0000259" key="1">
    <source>
        <dbReference type="Pfam" id="PF01370"/>
    </source>
</evidence>
<comment type="caution">
    <text evidence="2">The sequence shown here is derived from an EMBL/GenBank/DDBJ whole genome shotgun (WGS) entry which is preliminary data.</text>
</comment>
<dbReference type="EMBL" id="LAZR01038200">
    <property type="protein sequence ID" value="KKL20179.1"/>
    <property type="molecule type" value="Genomic_DNA"/>
</dbReference>
<dbReference type="SUPFAM" id="SSF51735">
    <property type="entry name" value="NAD(P)-binding Rossmann-fold domains"/>
    <property type="match status" value="1"/>
</dbReference>
<dbReference type="InterPro" id="IPR050177">
    <property type="entry name" value="Lipid_A_modif_metabolic_enz"/>
</dbReference>
<proteinExistence type="predicted"/>
<organism evidence="2">
    <name type="scientific">marine sediment metagenome</name>
    <dbReference type="NCBI Taxonomy" id="412755"/>
    <lineage>
        <taxon>unclassified sequences</taxon>
        <taxon>metagenomes</taxon>
        <taxon>ecological metagenomes</taxon>
    </lineage>
</organism>
<dbReference type="AlphaFoldDB" id="A0A0F9BE10"/>
<dbReference type="PANTHER" id="PTHR43245">
    <property type="entry name" value="BIFUNCTIONAL POLYMYXIN RESISTANCE PROTEIN ARNA"/>
    <property type="match status" value="1"/>
</dbReference>
<sequence length="277" mass="30797">MAKIMITGSSGFIGGHLWRELKNRGHELIGVDLKDGKDINDVIAEELDGVDYVFHLAAKAKVPYSIENPIETHITNVSGTLNMLEQSRIAGVKKFIYSASSSAYGDQDRLPLDESMLPNPMSPYGVQKLVGEYYCRVYFDVYGIQTVSLRYFNVYGEDMPSDNAYSAAIAIFQQKKRDGLPLPVLGGKQTRDFTYVGDVVRANILAMESDTTLVGQIVNIGGGKNYSIDEIASAISDKIEHLPQRKGEPMDAIADISFAKYLWGWEPTQDVIEWLKK</sequence>
<reference evidence="2" key="1">
    <citation type="journal article" date="2015" name="Nature">
        <title>Complex archaea that bridge the gap between prokaryotes and eukaryotes.</title>
        <authorList>
            <person name="Spang A."/>
            <person name="Saw J.H."/>
            <person name="Jorgensen S.L."/>
            <person name="Zaremba-Niedzwiedzka K."/>
            <person name="Martijn J."/>
            <person name="Lind A.E."/>
            <person name="van Eijk R."/>
            <person name="Schleper C."/>
            <person name="Guy L."/>
            <person name="Ettema T.J."/>
        </authorList>
    </citation>
    <scope>NUCLEOTIDE SEQUENCE</scope>
</reference>
<dbReference type="PANTHER" id="PTHR43245:SF13">
    <property type="entry name" value="UDP-D-APIOSE_UDP-D-XYLOSE SYNTHASE 2"/>
    <property type="match status" value="1"/>
</dbReference>